<dbReference type="Gene3D" id="3.10.580.10">
    <property type="entry name" value="CBS-domain"/>
    <property type="match status" value="1"/>
</dbReference>
<protein>
    <submittedName>
        <fullName evidence="4">CBS domain-containing protein</fullName>
    </submittedName>
</protein>
<feature type="domain" description="CBS" evidence="3">
    <location>
        <begin position="101"/>
        <end position="157"/>
    </location>
</feature>
<dbReference type="PROSITE" id="PS51371">
    <property type="entry name" value="CBS"/>
    <property type="match status" value="2"/>
</dbReference>
<dbReference type="SUPFAM" id="SSF54631">
    <property type="entry name" value="CBS-domain pair"/>
    <property type="match status" value="1"/>
</dbReference>
<evidence type="ECO:0000259" key="3">
    <source>
        <dbReference type="PROSITE" id="PS51371"/>
    </source>
</evidence>
<dbReference type="Pfam" id="PF00571">
    <property type="entry name" value="CBS"/>
    <property type="match status" value="2"/>
</dbReference>
<gene>
    <name evidence="4" type="ORF">IFK94_14080</name>
</gene>
<organism evidence="4 5">
    <name type="scientific">Candidatus Polarisedimenticola svalbardensis</name>
    <dbReference type="NCBI Taxonomy" id="2886004"/>
    <lineage>
        <taxon>Bacteria</taxon>
        <taxon>Pseudomonadati</taxon>
        <taxon>Acidobacteriota</taxon>
        <taxon>Candidatus Polarisedimenticolia</taxon>
        <taxon>Candidatus Polarisedimenticolales</taxon>
        <taxon>Candidatus Polarisedimenticolaceae</taxon>
        <taxon>Candidatus Polarisedimenticola</taxon>
    </lineage>
</organism>
<dbReference type="PANTHER" id="PTHR43080">
    <property type="entry name" value="CBS DOMAIN-CONTAINING PROTEIN CBSX3, MITOCHONDRIAL"/>
    <property type="match status" value="1"/>
</dbReference>
<dbReference type="InterPro" id="IPR000644">
    <property type="entry name" value="CBS_dom"/>
</dbReference>
<evidence type="ECO:0000256" key="1">
    <source>
        <dbReference type="ARBA" id="ARBA00023122"/>
    </source>
</evidence>
<dbReference type="Proteomes" id="UP000648239">
    <property type="component" value="Unassembled WGS sequence"/>
</dbReference>
<dbReference type="EMBL" id="JACXWD010000069">
    <property type="protein sequence ID" value="MBD3869244.1"/>
    <property type="molecule type" value="Genomic_DNA"/>
</dbReference>
<accession>A0A8J6Y4G3</accession>
<dbReference type="SMART" id="SM00116">
    <property type="entry name" value="CBS"/>
    <property type="match status" value="2"/>
</dbReference>
<evidence type="ECO:0000313" key="4">
    <source>
        <dbReference type="EMBL" id="MBD3869244.1"/>
    </source>
</evidence>
<proteinExistence type="predicted"/>
<feature type="domain" description="CBS" evidence="3">
    <location>
        <begin position="9"/>
        <end position="66"/>
    </location>
</feature>
<name>A0A8J6Y4G3_9BACT</name>
<dbReference type="InterPro" id="IPR051257">
    <property type="entry name" value="Diverse_CBS-Domain"/>
</dbReference>
<dbReference type="AlphaFoldDB" id="A0A8J6Y4G3"/>
<dbReference type="PANTHER" id="PTHR43080:SF26">
    <property type="entry name" value="REGULATORY PROTEIN"/>
    <property type="match status" value="1"/>
</dbReference>
<evidence type="ECO:0000256" key="2">
    <source>
        <dbReference type="PROSITE-ProRule" id="PRU00703"/>
    </source>
</evidence>
<keyword evidence="1 2" id="KW-0129">CBS domain</keyword>
<evidence type="ECO:0000313" key="5">
    <source>
        <dbReference type="Proteomes" id="UP000648239"/>
    </source>
</evidence>
<dbReference type="InterPro" id="IPR046342">
    <property type="entry name" value="CBS_dom_sf"/>
</dbReference>
<comment type="caution">
    <text evidence="4">The sequence shown here is derived from an EMBL/GenBank/DDBJ whole genome shotgun (WGS) entry which is preliminary data.</text>
</comment>
<reference evidence="4 5" key="1">
    <citation type="submission" date="2020-08" db="EMBL/GenBank/DDBJ databases">
        <title>Acidobacteriota in marine sediments use diverse sulfur dissimilation pathways.</title>
        <authorList>
            <person name="Wasmund K."/>
        </authorList>
    </citation>
    <scope>NUCLEOTIDE SEQUENCE [LARGE SCALE GENOMIC DNA]</scope>
    <source>
        <strain evidence="4">MAG AM4</strain>
    </source>
</reference>
<sequence length="159" mass="17492">MGYRAGEIMSTEVVLVQEDMDVKELARLFLRRQISGAPVVDEQNELVGVISQTDLVYHSLTRGEALADDSHFYESARMEGGRVPIGFQIEDMNSVPVSEIMTPVVHSVSERAGLQTIINLMTRKHIHRVVVTRGRKVVGIISALDVLGAVRKNLAPVAS</sequence>